<dbReference type="GO" id="GO:0050220">
    <property type="term" value="F:prostaglandin-E synthase activity"/>
    <property type="evidence" value="ECO:0007669"/>
    <property type="project" value="InterPro"/>
</dbReference>
<evidence type="ECO:0000313" key="6">
    <source>
        <dbReference type="EMBL" id="CAD5123229.1"/>
    </source>
</evidence>
<dbReference type="InterPro" id="IPR002181">
    <property type="entry name" value="Fibrinogen_a/b/g_C_dom"/>
</dbReference>
<dbReference type="InterPro" id="IPR014716">
    <property type="entry name" value="Fibrinogen_a/b/g_C_1"/>
</dbReference>
<keyword evidence="7" id="KW-1185">Reference proteome</keyword>
<dbReference type="InterPro" id="IPR034335">
    <property type="entry name" value="PGES2_C"/>
</dbReference>
<dbReference type="PROSITE" id="PS51406">
    <property type="entry name" value="FIBRINOGEN_C_2"/>
    <property type="match status" value="1"/>
</dbReference>
<keyword evidence="4" id="KW-0812">Transmembrane</keyword>
<dbReference type="PROSITE" id="PS51354">
    <property type="entry name" value="GLUTAREDOXIN_2"/>
    <property type="match status" value="1"/>
</dbReference>
<gene>
    <name evidence="6" type="ORF">DGYR_LOCUS10929</name>
</gene>
<dbReference type="PANTHER" id="PTHR12782">
    <property type="entry name" value="MICROSOMAL PROSTAGLANDIN E SYNTHASE-2"/>
    <property type="match status" value="1"/>
</dbReference>
<evidence type="ECO:0000256" key="1">
    <source>
        <dbReference type="ARBA" id="ARBA00007409"/>
    </source>
</evidence>
<keyword evidence="4" id="KW-0472">Membrane</keyword>
<dbReference type="SMART" id="SM00186">
    <property type="entry name" value="FBG"/>
    <property type="match status" value="1"/>
</dbReference>
<dbReference type="Proteomes" id="UP000549394">
    <property type="component" value="Unassembled WGS sequence"/>
</dbReference>
<dbReference type="OrthoDB" id="423541at2759"/>
<dbReference type="SFLD" id="SFLDS00019">
    <property type="entry name" value="Glutathione_Transferase_(cytos"/>
    <property type="match status" value="1"/>
</dbReference>
<dbReference type="InterPro" id="IPR036249">
    <property type="entry name" value="Thioredoxin-like_sf"/>
</dbReference>
<feature type="compositionally biased region" description="Low complexity" evidence="3">
    <location>
        <begin position="779"/>
        <end position="791"/>
    </location>
</feature>
<dbReference type="UniPathway" id="UPA00662"/>
<dbReference type="InterPro" id="IPR036056">
    <property type="entry name" value="Fibrinogen-like_C"/>
</dbReference>
<dbReference type="InterPro" id="IPR002109">
    <property type="entry name" value="Glutaredoxin"/>
</dbReference>
<dbReference type="SUPFAM" id="SSF56496">
    <property type="entry name" value="Fibrinogen C-terminal domain-like"/>
    <property type="match status" value="1"/>
</dbReference>
<dbReference type="InterPro" id="IPR040079">
    <property type="entry name" value="Glutathione_S-Trfase"/>
</dbReference>
<dbReference type="GO" id="GO:0001516">
    <property type="term" value="P:prostaglandin biosynthetic process"/>
    <property type="evidence" value="ECO:0007669"/>
    <property type="project" value="UniProtKB-UniPathway"/>
</dbReference>
<dbReference type="Gene3D" id="1.20.1050.10">
    <property type="match status" value="1"/>
</dbReference>
<dbReference type="Pfam" id="PF00462">
    <property type="entry name" value="Glutaredoxin"/>
    <property type="match status" value="1"/>
</dbReference>
<evidence type="ECO:0000259" key="5">
    <source>
        <dbReference type="PROSITE" id="PS51406"/>
    </source>
</evidence>
<dbReference type="Gene3D" id="3.90.215.10">
    <property type="entry name" value="Gamma Fibrinogen, chain A, domain 1"/>
    <property type="match status" value="1"/>
</dbReference>
<dbReference type="Pfam" id="PF00147">
    <property type="entry name" value="Fibrinogen_C"/>
    <property type="match status" value="1"/>
</dbReference>
<dbReference type="GO" id="GO:0005739">
    <property type="term" value="C:mitochondrion"/>
    <property type="evidence" value="ECO:0007669"/>
    <property type="project" value="TreeGrafter"/>
</dbReference>
<dbReference type="SUPFAM" id="SSF47616">
    <property type="entry name" value="GST C-terminal domain-like"/>
    <property type="match status" value="1"/>
</dbReference>
<dbReference type="InterPro" id="IPR034334">
    <property type="entry name" value="PGES2"/>
</dbReference>
<evidence type="ECO:0000256" key="3">
    <source>
        <dbReference type="SAM" id="MobiDB-lite"/>
    </source>
</evidence>
<accession>A0A7I8W4Q9</accession>
<dbReference type="AlphaFoldDB" id="A0A7I8W4Q9"/>
<organism evidence="6 7">
    <name type="scientific">Dimorphilus gyrociliatus</name>
    <dbReference type="NCBI Taxonomy" id="2664684"/>
    <lineage>
        <taxon>Eukaryota</taxon>
        <taxon>Metazoa</taxon>
        <taxon>Spiralia</taxon>
        <taxon>Lophotrochozoa</taxon>
        <taxon>Annelida</taxon>
        <taxon>Polychaeta</taxon>
        <taxon>Polychaeta incertae sedis</taxon>
        <taxon>Dinophilidae</taxon>
        <taxon>Dimorphilus</taxon>
    </lineage>
</organism>
<protein>
    <submittedName>
        <fullName evidence="6">DgyrCDS11591</fullName>
    </submittedName>
</protein>
<proteinExistence type="inferred from homology"/>
<dbReference type="Gene3D" id="3.40.30.10">
    <property type="entry name" value="Glutaredoxin"/>
    <property type="match status" value="1"/>
</dbReference>
<comment type="similarity">
    <text evidence="1">Belongs to the GST superfamily.</text>
</comment>
<reference evidence="6 7" key="1">
    <citation type="submission" date="2020-08" db="EMBL/GenBank/DDBJ databases">
        <authorList>
            <person name="Hejnol A."/>
        </authorList>
    </citation>
    <scope>NUCLEOTIDE SEQUENCE [LARGE SCALE GENOMIC DNA]</scope>
</reference>
<sequence>MAAPIKFVRSAYSLSFLRKQFISDLKIYRNYTRSYRDQQKSTFSFWTNSKTRYNLQTSGVIVSGVCSGLAIGYGIFSIGNYRKSLQANATEDKIEHLDHPITYSVKSDTDNTGLKLTLYQYATCPFCCKVRAYLDFHGFSYDVVEVNSVTRKELKWAKKYRKVPMLIVEQPSTNGYVQLKDSSVIMSTLETFLLDRRQKMENLVNYYPCIENKEGRKLKFDFPNKYFVMYGDDYKAPGTEETRKVERHWRKWADETLVHTLSPNVYRTPSEALQAFTWFSETGNWKQVFSNVERIFVIYVGAVAMYFVGKMLKKRHELPDDVRQALYSAVADWTKEIGKKPFHGGNRPDLADLSTFGYLSAIEGCWAFGDLLKETQVKNWYNRMKASVHKHEVTCYTDENLTIKSSKDDQQKPTKEDKPELCPESCSIALNGMLSRLKQAEDEINILKDQYSPSGNIPDAEYATTESIDKKWKEFANQLALYQVHNEEERTKLLMNTKLKIKEYYKEFANSMISTWKLAKEKRSILRRNLKKFMYLMKHEINIRLDNFQFILSTSLPRDCSEVQRNSNGKPVAICPSGSTEPFITKCVKDGEGNLWTVIQKRTDSKVNFNRTWIEYKYGFRSTVDLWMGLMGVQRLTENQRHILSIHMKTDGGRILWAEYDNFTLTGSEYRLGLGNYKGNATNALSFNEGSKFGTFDRILTRVNYPLIYYRGWWLRSSYPGTYSDLNGQMIWFDINLNEHLKIVESQMAIRPWNNDLDGKGATGESGDSSGASGGSSGASGDSSGASGDLD</sequence>
<name>A0A7I8W4Q9_9ANNE</name>
<dbReference type="EMBL" id="CAJFCJ010000019">
    <property type="protein sequence ID" value="CAD5123229.1"/>
    <property type="molecule type" value="Genomic_DNA"/>
</dbReference>
<feature type="region of interest" description="Disordered" evidence="3">
    <location>
        <begin position="755"/>
        <end position="791"/>
    </location>
</feature>
<feature type="domain" description="Fibrinogen C-terminal" evidence="5">
    <location>
        <begin position="551"/>
        <end position="754"/>
    </location>
</feature>
<evidence type="ECO:0000256" key="2">
    <source>
        <dbReference type="ARBA" id="ARBA00023098"/>
    </source>
</evidence>
<dbReference type="Gene3D" id="6.20.200.30">
    <property type="match status" value="1"/>
</dbReference>
<dbReference type="SFLD" id="SFLDG01203">
    <property type="entry name" value="Prostaglandin_E_synthase_like1"/>
    <property type="match status" value="1"/>
</dbReference>
<evidence type="ECO:0000313" key="7">
    <source>
        <dbReference type="Proteomes" id="UP000549394"/>
    </source>
</evidence>
<dbReference type="PANTHER" id="PTHR12782:SF5">
    <property type="entry name" value="PROSTAGLANDIN E SYNTHASE 2"/>
    <property type="match status" value="1"/>
</dbReference>
<dbReference type="SFLD" id="SFLDG01182">
    <property type="entry name" value="Prostaglandin_E_synthase_like"/>
    <property type="match status" value="1"/>
</dbReference>
<comment type="caution">
    <text evidence="6">The sequence shown here is derived from an EMBL/GenBank/DDBJ whole genome shotgun (WGS) entry which is preliminary data.</text>
</comment>
<dbReference type="InterPro" id="IPR036282">
    <property type="entry name" value="Glutathione-S-Trfase_C_sf"/>
</dbReference>
<dbReference type="CDD" id="cd03197">
    <property type="entry name" value="GST_C_mPGES2"/>
    <property type="match status" value="1"/>
</dbReference>
<feature type="transmembrane region" description="Helical" evidence="4">
    <location>
        <begin position="55"/>
        <end position="76"/>
    </location>
</feature>
<evidence type="ECO:0000256" key="4">
    <source>
        <dbReference type="SAM" id="Phobius"/>
    </source>
</evidence>
<dbReference type="SUPFAM" id="SSF52833">
    <property type="entry name" value="Thioredoxin-like"/>
    <property type="match status" value="1"/>
</dbReference>
<keyword evidence="2" id="KW-0443">Lipid metabolism</keyword>
<keyword evidence="4" id="KW-1133">Transmembrane helix</keyword>